<dbReference type="GO" id="GO:0005829">
    <property type="term" value="C:cytosol"/>
    <property type="evidence" value="ECO:0007669"/>
    <property type="project" value="TreeGrafter"/>
</dbReference>
<feature type="transmembrane region" description="Helical" evidence="6">
    <location>
        <begin position="109"/>
        <end position="134"/>
    </location>
</feature>
<dbReference type="AlphaFoldDB" id="A0A8K9XVU1"/>
<evidence type="ECO:0000256" key="4">
    <source>
        <dbReference type="ARBA" id="ARBA00023002"/>
    </source>
</evidence>
<proteinExistence type="predicted"/>
<evidence type="ECO:0000313" key="10">
    <source>
        <dbReference type="Proteomes" id="UP000694395"/>
    </source>
</evidence>
<feature type="domain" description="Alcohol dehydrogenase-like N-terminal" evidence="8">
    <location>
        <begin position="48"/>
        <end position="92"/>
    </location>
</feature>
<dbReference type="PANTHER" id="PTHR43880">
    <property type="entry name" value="ALCOHOL DEHYDROGENASE"/>
    <property type="match status" value="1"/>
</dbReference>
<keyword evidence="3" id="KW-0862">Zinc</keyword>
<dbReference type="InterPro" id="IPR036291">
    <property type="entry name" value="NAD(P)-bd_dom_sf"/>
</dbReference>
<keyword evidence="4" id="KW-0560">Oxidoreductase</keyword>
<dbReference type="InterPro" id="IPR013154">
    <property type="entry name" value="ADH-like_N"/>
</dbReference>
<evidence type="ECO:0000256" key="6">
    <source>
        <dbReference type="SAM" id="Phobius"/>
    </source>
</evidence>
<dbReference type="InterPro" id="IPR013149">
    <property type="entry name" value="ADH-like_C"/>
</dbReference>
<protein>
    <submittedName>
        <fullName evidence="9">Alcohol dehydrogenase 5-like</fullName>
    </submittedName>
</protein>
<dbReference type="GO" id="GO:0046294">
    <property type="term" value="P:formaldehyde catabolic process"/>
    <property type="evidence" value="ECO:0007669"/>
    <property type="project" value="TreeGrafter"/>
</dbReference>
<dbReference type="Proteomes" id="UP000694395">
    <property type="component" value="Chromosome 31"/>
</dbReference>
<dbReference type="PANTHER" id="PTHR43880:SF12">
    <property type="entry name" value="ALCOHOL DEHYDROGENASE CLASS-3"/>
    <property type="match status" value="1"/>
</dbReference>
<reference evidence="9" key="2">
    <citation type="submission" date="2025-08" db="UniProtKB">
        <authorList>
            <consortium name="Ensembl"/>
        </authorList>
    </citation>
    <scope>IDENTIFICATION</scope>
</reference>
<dbReference type="Pfam" id="PF08240">
    <property type="entry name" value="ADH_N"/>
    <property type="match status" value="1"/>
</dbReference>
<evidence type="ECO:0000256" key="2">
    <source>
        <dbReference type="ARBA" id="ARBA00022723"/>
    </source>
</evidence>
<evidence type="ECO:0000313" key="9">
    <source>
        <dbReference type="Ensembl" id="ENSOMYP00000138213.1"/>
    </source>
</evidence>
<comment type="cofactor">
    <cofactor evidence="1">
        <name>Zn(2+)</name>
        <dbReference type="ChEBI" id="CHEBI:29105"/>
    </cofactor>
</comment>
<dbReference type="GO" id="GO:0008270">
    <property type="term" value="F:zinc ion binding"/>
    <property type="evidence" value="ECO:0007669"/>
    <property type="project" value="TreeGrafter"/>
</dbReference>
<dbReference type="Pfam" id="PF00107">
    <property type="entry name" value="ADH_zinc_N"/>
    <property type="match status" value="1"/>
</dbReference>
<evidence type="ECO:0000256" key="5">
    <source>
        <dbReference type="ARBA" id="ARBA00023027"/>
    </source>
</evidence>
<accession>A0A8K9XVU1</accession>
<reference evidence="9" key="3">
    <citation type="submission" date="2025-09" db="UniProtKB">
        <authorList>
            <consortium name="Ensembl"/>
        </authorList>
    </citation>
    <scope>IDENTIFICATION</scope>
</reference>
<dbReference type="SUPFAM" id="SSF51735">
    <property type="entry name" value="NAD(P)-binding Rossmann-fold domains"/>
    <property type="match status" value="1"/>
</dbReference>
<dbReference type="GO" id="GO:0051903">
    <property type="term" value="F:S-(hydroxymethyl)glutathione dehydrogenase [NAD(P)+] activity"/>
    <property type="evidence" value="ECO:0007669"/>
    <property type="project" value="TreeGrafter"/>
</dbReference>
<organism evidence="9 10">
    <name type="scientific">Oncorhynchus mykiss</name>
    <name type="common">Rainbow trout</name>
    <name type="synonym">Salmo gairdneri</name>
    <dbReference type="NCBI Taxonomy" id="8022"/>
    <lineage>
        <taxon>Eukaryota</taxon>
        <taxon>Metazoa</taxon>
        <taxon>Chordata</taxon>
        <taxon>Craniata</taxon>
        <taxon>Vertebrata</taxon>
        <taxon>Euteleostomi</taxon>
        <taxon>Actinopterygii</taxon>
        <taxon>Neopterygii</taxon>
        <taxon>Teleostei</taxon>
        <taxon>Protacanthopterygii</taxon>
        <taxon>Salmoniformes</taxon>
        <taxon>Salmonidae</taxon>
        <taxon>Salmoninae</taxon>
        <taxon>Oncorhynchus</taxon>
    </lineage>
</organism>
<keyword evidence="5" id="KW-0520">NAD</keyword>
<dbReference type="Gene3D" id="3.40.50.720">
    <property type="entry name" value="NAD(P)-binding Rossmann-like Domain"/>
    <property type="match status" value="1"/>
</dbReference>
<dbReference type="Ensembl" id="ENSOMYT00000153654.1">
    <property type="protein sequence ID" value="ENSOMYP00000138213.1"/>
    <property type="gene ID" value="ENSOMYG00000061228.1"/>
</dbReference>
<sequence length="330" mass="36642">MHVLNLLLLPQVIKCKPRVEVAPPRAHKVRIKQVECATLTRGTSMRLVYACIPLVLGHKGSGVVEGVSPGVSKFSPGKPVRIIDASSTKMQCLRPLRHLGAQGKNIKYIFFWLLYDSICYFIVLMSSLLFYNIFFFCKNKEKPLNDAVLCLNRLKCDVKTIIGFHNPLRVEPGSTCVVLGLGAMGLATVMGCKVAGAARIIAVDINPGKFDKAEVFWATEFVNPKDHSKPIQEVLVEMTGKGVDFFLFLSFQMVKFKAIGLQGRRFVWSLTSVVGIGWKSLESVPKLVGEYMNKKLKLDVFVTHTLTLDQINEALDLLNGGKSIQTIINM</sequence>
<evidence type="ECO:0000256" key="1">
    <source>
        <dbReference type="ARBA" id="ARBA00001947"/>
    </source>
</evidence>
<reference evidence="9" key="1">
    <citation type="submission" date="2020-07" db="EMBL/GenBank/DDBJ databases">
        <title>A long reads based de novo assembly of the rainbow trout Arlee double haploid line genome.</title>
        <authorList>
            <person name="Gao G."/>
            <person name="Palti Y."/>
        </authorList>
    </citation>
    <scope>NUCLEOTIDE SEQUENCE [LARGE SCALE GENOMIC DNA]</scope>
</reference>
<keyword evidence="6" id="KW-1133">Transmembrane helix</keyword>
<dbReference type="InterPro" id="IPR011032">
    <property type="entry name" value="GroES-like_sf"/>
</dbReference>
<evidence type="ECO:0000259" key="8">
    <source>
        <dbReference type="Pfam" id="PF08240"/>
    </source>
</evidence>
<dbReference type="GeneTree" id="ENSGT00940000167634"/>
<dbReference type="FunFam" id="3.40.50.720:FF:000003">
    <property type="entry name" value="S-(hydroxymethyl)glutathione dehydrogenase"/>
    <property type="match status" value="1"/>
</dbReference>
<name>A0A8K9XVU1_ONCMY</name>
<dbReference type="Gene3D" id="3.90.180.10">
    <property type="entry name" value="Medium-chain alcohol dehydrogenases, catalytic domain"/>
    <property type="match status" value="2"/>
</dbReference>
<keyword evidence="2" id="KW-0479">Metal-binding</keyword>
<keyword evidence="6" id="KW-0472">Membrane</keyword>
<dbReference type="SUPFAM" id="SSF50129">
    <property type="entry name" value="GroES-like"/>
    <property type="match status" value="1"/>
</dbReference>
<evidence type="ECO:0000259" key="7">
    <source>
        <dbReference type="Pfam" id="PF00107"/>
    </source>
</evidence>
<feature type="domain" description="Alcohol dehydrogenase-like C-terminal" evidence="7">
    <location>
        <begin position="183"/>
        <end position="246"/>
    </location>
</feature>
<keyword evidence="10" id="KW-1185">Reference proteome</keyword>
<evidence type="ECO:0000256" key="3">
    <source>
        <dbReference type="ARBA" id="ARBA00022833"/>
    </source>
</evidence>
<keyword evidence="6" id="KW-0812">Transmembrane</keyword>